<proteinExistence type="predicted"/>
<feature type="domain" description="DUF7745" evidence="2">
    <location>
        <begin position="54"/>
        <end position="414"/>
    </location>
</feature>
<dbReference type="InterPro" id="IPR056647">
    <property type="entry name" value="DUF7745"/>
</dbReference>
<feature type="coiled-coil region" evidence="1">
    <location>
        <begin position="486"/>
        <end position="513"/>
    </location>
</feature>
<protein>
    <recommendedName>
        <fullName evidence="2">DUF7745 domain-containing protein</fullName>
    </recommendedName>
</protein>
<evidence type="ECO:0000256" key="1">
    <source>
        <dbReference type="SAM" id="Coils"/>
    </source>
</evidence>
<dbReference type="PANTHER" id="PTHR48200">
    <property type="entry name" value="PROTEIN, PUTATIVE-RELATED"/>
    <property type="match status" value="1"/>
</dbReference>
<organism evidence="3 4">
    <name type="scientific">Hibiscus sabdariffa</name>
    <name type="common">roselle</name>
    <dbReference type="NCBI Taxonomy" id="183260"/>
    <lineage>
        <taxon>Eukaryota</taxon>
        <taxon>Viridiplantae</taxon>
        <taxon>Streptophyta</taxon>
        <taxon>Embryophyta</taxon>
        <taxon>Tracheophyta</taxon>
        <taxon>Spermatophyta</taxon>
        <taxon>Magnoliopsida</taxon>
        <taxon>eudicotyledons</taxon>
        <taxon>Gunneridae</taxon>
        <taxon>Pentapetalae</taxon>
        <taxon>rosids</taxon>
        <taxon>malvids</taxon>
        <taxon>Malvales</taxon>
        <taxon>Malvaceae</taxon>
        <taxon>Malvoideae</taxon>
        <taxon>Hibiscus</taxon>
    </lineage>
</organism>
<evidence type="ECO:0000313" key="4">
    <source>
        <dbReference type="Proteomes" id="UP001396334"/>
    </source>
</evidence>
<dbReference type="PANTHER" id="PTHR48200:SF1">
    <property type="entry name" value="AMINOTRANSFERASE-LIKE PLANT MOBILE DOMAIN-CONTAINING PROTEIN"/>
    <property type="match status" value="1"/>
</dbReference>
<accession>A0ABR2R9Z6</accession>
<dbReference type="Proteomes" id="UP001396334">
    <property type="component" value="Unassembled WGS sequence"/>
</dbReference>
<comment type="caution">
    <text evidence="3">The sequence shown here is derived from an EMBL/GenBank/DDBJ whole genome shotgun (WGS) entry which is preliminary data.</text>
</comment>
<reference evidence="3 4" key="1">
    <citation type="journal article" date="2024" name="G3 (Bethesda)">
        <title>Genome assembly of Hibiscus sabdariffa L. provides insights into metabolisms of medicinal natural products.</title>
        <authorList>
            <person name="Kim T."/>
        </authorList>
    </citation>
    <scope>NUCLEOTIDE SEQUENCE [LARGE SCALE GENOMIC DNA]</scope>
    <source>
        <strain evidence="3">TK-2024</strain>
        <tissue evidence="3">Old leaves</tissue>
    </source>
</reference>
<name>A0ABR2R9Z6_9ROSI</name>
<keyword evidence="1" id="KW-0175">Coiled coil</keyword>
<keyword evidence="4" id="KW-1185">Reference proteome</keyword>
<feature type="coiled-coil region" evidence="1">
    <location>
        <begin position="560"/>
        <end position="655"/>
    </location>
</feature>
<dbReference type="Pfam" id="PF24924">
    <property type="entry name" value="DUF7745"/>
    <property type="match status" value="1"/>
</dbReference>
<evidence type="ECO:0000259" key="2">
    <source>
        <dbReference type="Pfam" id="PF24924"/>
    </source>
</evidence>
<gene>
    <name evidence="3" type="ORF">V6N11_036194</name>
</gene>
<dbReference type="SUPFAM" id="SSF46966">
    <property type="entry name" value="Spectrin repeat"/>
    <property type="match status" value="1"/>
</dbReference>
<evidence type="ECO:0000313" key="3">
    <source>
        <dbReference type="EMBL" id="KAK9009664.1"/>
    </source>
</evidence>
<sequence>MDGRLLHQEGENRDVRLWSEINQSQNGDSLPDGYISRYAESTCVNVRQNDMEELRQVWESLDTEGRQFFFKTYGDIAHLLYVQVDETMLQALIQFWNPGYCCFTLNGKDLMPTVEEYSELLRIPNVMEGKVYTKPDGACNRFVTLSQLAGRSTQWAGNLFSKKGGNLCFPWYSIAEIARTYPDNYKKAHLLAVAIYGLVLFPRTLGYIDVAIFEVFNQFKYNISPVPAILAETFLSLNACRQLEGGRFRGCVPLLYVWIKSHFWKIPRETLPGINFTNFSPLKEFLEKTWDETDSTKWVEAFRNLQDQDLVWRVPWLRCRKFLYRCYDHDWLMLLGLWGAIGCAPLLVSRQFGSRQFVPYTAGLADSEFFFDTDFKARVTKINKSWKHSYWIKTVYDSKGMVTPEYVSWMQTRVNDNIPLSNQSQEVPMEDRLRVFPSEADLLRIELADARAEMEKMGEKHVRDLFLKKVEVDEYEGKAVRAMEKYSTLKIDFDLQKEELRRLEAAVKHMELRKTPAEWRREIQHAKDRQKHLGKLKIEKERKTNQKLLEDEKKKGKEIIEQYQHALEAERDNTAAWKRKSHDSKIRLTESQNAYNTLEAQLNQSRDQYAQLEARVREQEAMIHEYQTRDEYAELQASQNKIEKLEKEVKDLWALVQTCQISIQVLEDIKQGGNDYWFTRLRNAAHRFQEQDKINEKIMHLAQDVAEHVTAIAREARVLRPHVVSREMKSSLEMLFDQINDLGSRVKPYLPRN</sequence>
<dbReference type="EMBL" id="JBBPBN010000024">
    <property type="protein sequence ID" value="KAK9009664.1"/>
    <property type="molecule type" value="Genomic_DNA"/>
</dbReference>